<sequence>MALKNFKSSSINNNNKSMSEFLKGPQIKECSNTRNKRKKRKCQEKLPDFSCLKKLIYEQKRKENLGNLFSFNDPSIKERIDKFNKIIEKNRQEDSNLGYNEDDEIAGNFCETSKFGYTFINKIKNNQNKGDDIEDLIQHDEEEEIDEDLDINETDTRNKDLSTYNNHDDNNNNNNNNIENYNDNINDANNNMNMKNNNNNNIFNNIHSNIHNNNHNNNHNNKIVNNSDIKNKDILLDNLKLRFDEFKIDTLTIPQKPINIIDENGKEKKKLFIFNINNNTTKGKNEKKRIEIIYDDKENDTEESSMEHQTNYLYVDKEEENIKDDNKYDKRDNKKGYLQDESKNNKINDSSIIGSISHTNNNYIYSSNKKNSSIYECNKLSNDISNNNFNYLSNERIRKTTYEKIYPYTNEKENIIQHVNKYCIGNVYHSNNKMRVERKENILELVNKIKDQKESYLYFAVKDNTLLLNENNDYFSIMMHYLCERTNDWNIQMLYYLIMKPANMDLLLYLILTYYKFPFLDIIEQYQNISINNIIQSTYEEISLYDYYYYVFHILEISHEQYYMSLELFNGMKFLLDKYNFFLSRMHKNSIFSKNKFVLGLGDIQNVKHIFLNDSICNSIYQKKQKLESKDYIDNEDIVDGEESTTDDPGERIQEKRRTKKKKKKKKKKEKKKKKKKRK</sequence>
<dbReference type="PANTHER" id="PTHR14754:SF35">
    <property type="entry name" value="TYPE VII SECRETION SYSTEM ACCESSORY FACTOR ESAA"/>
    <property type="match status" value="1"/>
</dbReference>
<accession>A0A024V1I8</accession>
<dbReference type="AlphaFoldDB" id="A0A024V1I8"/>
<evidence type="ECO:0000256" key="1">
    <source>
        <dbReference type="SAM" id="MobiDB-lite"/>
    </source>
</evidence>
<dbReference type="PANTHER" id="PTHR14754">
    <property type="entry name" value="TRANSCRIPTION ELONGATION FACTOR A"/>
    <property type="match status" value="1"/>
</dbReference>
<proteinExistence type="predicted"/>
<dbReference type="Proteomes" id="UP000030690">
    <property type="component" value="Unassembled WGS sequence"/>
</dbReference>
<protein>
    <submittedName>
        <fullName evidence="2">Uncharacterized protein</fullName>
    </submittedName>
</protein>
<dbReference type="EMBL" id="KI925148">
    <property type="protein sequence ID" value="ETW16075.1"/>
    <property type="molecule type" value="Genomic_DNA"/>
</dbReference>
<feature type="compositionally biased region" description="Basic residues" evidence="1">
    <location>
        <begin position="657"/>
        <end position="679"/>
    </location>
</feature>
<feature type="region of interest" description="Disordered" evidence="1">
    <location>
        <begin position="155"/>
        <end position="181"/>
    </location>
</feature>
<feature type="region of interest" description="Disordered" evidence="1">
    <location>
        <begin position="640"/>
        <end position="679"/>
    </location>
</feature>
<gene>
    <name evidence="2" type="ORF">PFFVO_04907</name>
</gene>
<feature type="compositionally biased region" description="Basic and acidic residues" evidence="1">
    <location>
        <begin position="155"/>
        <end position="170"/>
    </location>
</feature>
<evidence type="ECO:0000313" key="2">
    <source>
        <dbReference type="EMBL" id="ETW16075.1"/>
    </source>
</evidence>
<reference evidence="2 3" key="2">
    <citation type="submission" date="2013-02" db="EMBL/GenBank/DDBJ databases">
        <title>The Genome Sequence of Plasmodium falciparum Vietnam Oak-Knoll (FVO).</title>
        <authorList>
            <consortium name="The Broad Institute Genome Sequencing Platform"/>
            <consortium name="The Broad Institute Genome Sequencing Center for Infectious Disease"/>
            <person name="Neafsey D."/>
            <person name="Cheeseman I."/>
            <person name="Volkman S."/>
            <person name="Adams J."/>
            <person name="Walker B."/>
            <person name="Young S.K."/>
            <person name="Zeng Q."/>
            <person name="Gargeya S."/>
            <person name="Fitzgerald M."/>
            <person name="Haas B."/>
            <person name="Abouelleil A."/>
            <person name="Alvarado L."/>
            <person name="Arachchi H.M."/>
            <person name="Berlin A.M."/>
            <person name="Chapman S.B."/>
            <person name="Dewar J."/>
            <person name="Goldberg J."/>
            <person name="Griggs A."/>
            <person name="Gujja S."/>
            <person name="Hansen M."/>
            <person name="Howarth C."/>
            <person name="Imamovic A."/>
            <person name="Larimer J."/>
            <person name="McCowan C."/>
            <person name="Murphy C."/>
            <person name="Neiman D."/>
            <person name="Pearson M."/>
            <person name="Priest M."/>
            <person name="Roberts A."/>
            <person name="Saif S."/>
            <person name="Shea T."/>
            <person name="Sisk P."/>
            <person name="Sykes S."/>
            <person name="Wortman J."/>
            <person name="Nusbaum C."/>
            <person name="Birren B."/>
        </authorList>
    </citation>
    <scope>NUCLEOTIDE SEQUENCE [LARGE SCALE GENOMIC DNA]</scope>
    <source>
        <strain evidence="3">Vietnam Oak-Knoll (FVO)</strain>
    </source>
</reference>
<feature type="region of interest" description="Disordered" evidence="1">
    <location>
        <begin position="299"/>
        <end position="318"/>
    </location>
</feature>
<name>A0A024V1I8_PLAFA</name>
<evidence type="ECO:0000313" key="3">
    <source>
        <dbReference type="Proteomes" id="UP000030690"/>
    </source>
</evidence>
<reference evidence="2 3" key="1">
    <citation type="submission" date="2013-02" db="EMBL/GenBank/DDBJ databases">
        <title>The Genome Annotation of Plasmodium falciparum Vietnam Oak-Knoll (FVO).</title>
        <authorList>
            <consortium name="The Broad Institute Genome Sequencing Platform"/>
            <consortium name="The Broad Institute Genome Sequencing Center for Infectious Disease"/>
            <person name="Neafsey D."/>
            <person name="Hoffman S."/>
            <person name="Volkman S."/>
            <person name="Rosenthal P."/>
            <person name="Walker B."/>
            <person name="Young S.K."/>
            <person name="Zeng Q."/>
            <person name="Gargeya S."/>
            <person name="Fitzgerald M."/>
            <person name="Haas B."/>
            <person name="Abouelleil A."/>
            <person name="Allen A.W."/>
            <person name="Alvarado L."/>
            <person name="Arachchi H.M."/>
            <person name="Berlin A.M."/>
            <person name="Chapman S.B."/>
            <person name="Gainer-Dewar J."/>
            <person name="Goldberg J."/>
            <person name="Griggs A."/>
            <person name="Gujja S."/>
            <person name="Hansen M."/>
            <person name="Howarth C."/>
            <person name="Imamovic A."/>
            <person name="Ireland A."/>
            <person name="Larimer J."/>
            <person name="McCowan C."/>
            <person name="Murphy C."/>
            <person name="Pearson M."/>
            <person name="Poon T.W."/>
            <person name="Priest M."/>
            <person name="Roberts A."/>
            <person name="Saif S."/>
            <person name="Shea T."/>
            <person name="Sisk P."/>
            <person name="Sykes S."/>
            <person name="Wortman J."/>
            <person name="Nusbaum C."/>
            <person name="Birren B."/>
        </authorList>
    </citation>
    <scope>NUCLEOTIDE SEQUENCE [LARGE SCALE GENOMIC DNA]</scope>
    <source>
        <strain evidence="3">Vietnam Oak-Knoll (FVO)</strain>
    </source>
</reference>
<feature type="region of interest" description="Disordered" evidence="1">
    <location>
        <begin position="323"/>
        <end position="343"/>
    </location>
</feature>
<organism evidence="2 3">
    <name type="scientific">Plasmodium falciparum Vietnam Oak-Knoll</name>
    <name type="common">FVO</name>
    <dbReference type="NCBI Taxonomy" id="1036723"/>
    <lineage>
        <taxon>Eukaryota</taxon>
        <taxon>Sar</taxon>
        <taxon>Alveolata</taxon>
        <taxon>Apicomplexa</taxon>
        <taxon>Aconoidasida</taxon>
        <taxon>Haemosporida</taxon>
        <taxon>Plasmodiidae</taxon>
        <taxon>Plasmodium</taxon>
        <taxon>Plasmodium (Laverania)</taxon>
    </lineage>
</organism>
<feature type="compositionally biased region" description="Low complexity" evidence="1">
    <location>
        <begin position="171"/>
        <end position="181"/>
    </location>
</feature>